<dbReference type="Proteomes" id="UP001314635">
    <property type="component" value="Unassembled WGS sequence"/>
</dbReference>
<evidence type="ECO:0000313" key="1">
    <source>
        <dbReference type="EMBL" id="MBR1141372.1"/>
    </source>
</evidence>
<protein>
    <submittedName>
        <fullName evidence="1">Uncharacterized protein</fullName>
    </submittedName>
</protein>
<keyword evidence="2" id="KW-1185">Reference proteome</keyword>
<dbReference type="RefSeq" id="WP_211400826.1">
    <property type="nucleotide sequence ID" value="NZ_JAFCLK010000063.1"/>
</dbReference>
<name>A0ABS5GJ62_9BRAD</name>
<proteinExistence type="predicted"/>
<dbReference type="EMBL" id="JAFCLK010000063">
    <property type="protein sequence ID" value="MBR1141372.1"/>
    <property type="molecule type" value="Genomic_DNA"/>
</dbReference>
<reference evidence="2" key="1">
    <citation type="journal article" date="2021" name="ISME J.">
        <title>Evolutionary origin and ecological implication of a unique nif island in free-living Bradyrhizobium lineages.</title>
        <authorList>
            <person name="Tao J."/>
        </authorList>
    </citation>
    <scope>NUCLEOTIDE SEQUENCE [LARGE SCALE GENOMIC DNA]</scope>
    <source>
        <strain evidence="2">SZCCT0094</strain>
    </source>
</reference>
<sequence>MCAIEAIGETPVGVDFQQTLMRSLTQKLQHAVGDKRPCILEISAQLGLPPYLPTATTPVRFHVGNWVTVSAVERMVRNGVLQTAPVQLWDESGLVTRGIQGMRNNRPVMMITAARNLETLFVRIGAFDRRLQFGGKS</sequence>
<evidence type="ECO:0000313" key="2">
    <source>
        <dbReference type="Proteomes" id="UP001314635"/>
    </source>
</evidence>
<accession>A0ABS5GJ62</accession>
<organism evidence="1 2">
    <name type="scientific">Bradyrhizobium denitrificans</name>
    <dbReference type="NCBI Taxonomy" id="2734912"/>
    <lineage>
        <taxon>Bacteria</taxon>
        <taxon>Pseudomonadati</taxon>
        <taxon>Pseudomonadota</taxon>
        <taxon>Alphaproteobacteria</taxon>
        <taxon>Hyphomicrobiales</taxon>
        <taxon>Nitrobacteraceae</taxon>
        <taxon>Bradyrhizobium</taxon>
    </lineage>
</organism>
<comment type="caution">
    <text evidence="1">The sequence shown here is derived from an EMBL/GenBank/DDBJ whole genome shotgun (WGS) entry which is preliminary data.</text>
</comment>
<gene>
    <name evidence="1" type="ORF">JQ619_37060</name>
</gene>